<keyword evidence="4" id="KW-0378">Hydrolase</keyword>
<evidence type="ECO:0000259" key="10">
    <source>
        <dbReference type="PROSITE" id="PS51194"/>
    </source>
</evidence>
<feature type="domain" description="Helicase ATP-binding" evidence="9">
    <location>
        <begin position="370"/>
        <end position="525"/>
    </location>
</feature>
<dbReference type="GO" id="GO:0070478">
    <property type="term" value="P:nuclear-transcribed mRNA catabolic process, 3'-5' exonucleolytic nonsense-mediated decay"/>
    <property type="evidence" value="ECO:0007669"/>
    <property type="project" value="TreeGrafter"/>
</dbReference>
<evidence type="ECO:0000259" key="9">
    <source>
        <dbReference type="PROSITE" id="PS51192"/>
    </source>
</evidence>
<dbReference type="GO" id="GO:0003723">
    <property type="term" value="F:RNA binding"/>
    <property type="evidence" value="ECO:0007669"/>
    <property type="project" value="UniProtKB-KW"/>
</dbReference>
<dbReference type="FunFam" id="3.40.50.300:FF:001047">
    <property type="entry name" value="DExH-box ATP-dependent RNA helicase DExH11"/>
    <property type="match status" value="1"/>
</dbReference>
<feature type="region of interest" description="Disordered" evidence="8">
    <location>
        <begin position="29"/>
        <end position="48"/>
    </location>
</feature>
<evidence type="ECO:0008006" key="13">
    <source>
        <dbReference type="Google" id="ProtNLM"/>
    </source>
</evidence>
<dbReference type="GO" id="GO:0016787">
    <property type="term" value="F:hydrolase activity"/>
    <property type="evidence" value="ECO:0007669"/>
    <property type="project" value="UniProtKB-KW"/>
</dbReference>
<evidence type="ECO:0000256" key="1">
    <source>
        <dbReference type="ARBA" id="ARBA00004496"/>
    </source>
</evidence>
<dbReference type="InterPro" id="IPR050699">
    <property type="entry name" value="RNA-DNA_Helicase"/>
</dbReference>
<dbReference type="FunFam" id="1.10.3380.30:FF:000010">
    <property type="entry name" value="DExH-box ATP-dependent RNA helicase DExH11"/>
    <property type="match status" value="1"/>
</dbReference>
<dbReference type="Gene3D" id="1.10.3380.30">
    <property type="match status" value="2"/>
</dbReference>
<feature type="compositionally biased region" description="Polar residues" evidence="8">
    <location>
        <begin position="608"/>
        <end position="622"/>
    </location>
</feature>
<feature type="region of interest" description="Disordered" evidence="8">
    <location>
        <begin position="140"/>
        <end position="174"/>
    </location>
</feature>
<dbReference type="PROSITE" id="PS51192">
    <property type="entry name" value="HELICASE_ATP_BIND_1"/>
    <property type="match status" value="1"/>
</dbReference>
<dbReference type="InterPro" id="IPR027417">
    <property type="entry name" value="P-loop_NTPase"/>
</dbReference>
<dbReference type="InterPro" id="IPR014001">
    <property type="entry name" value="Helicase_ATP-bd"/>
</dbReference>
<proteinExistence type="predicted"/>
<keyword evidence="12" id="KW-1185">Reference proteome</keyword>
<dbReference type="InterPro" id="IPR001650">
    <property type="entry name" value="Helicase_C-like"/>
</dbReference>
<gene>
    <name evidence="11" type="ORF">V8G54_034543</name>
</gene>
<dbReference type="GO" id="GO:0005524">
    <property type="term" value="F:ATP binding"/>
    <property type="evidence" value="ECO:0007669"/>
    <property type="project" value="UniProtKB-KW"/>
</dbReference>
<keyword evidence="2" id="KW-0963">Cytoplasm</keyword>
<dbReference type="SMART" id="SM00490">
    <property type="entry name" value="HELICc"/>
    <property type="match status" value="1"/>
</dbReference>
<dbReference type="PROSITE" id="PS51194">
    <property type="entry name" value="HELICASE_CTER"/>
    <property type="match status" value="1"/>
</dbReference>
<dbReference type="SMART" id="SM01142">
    <property type="entry name" value="DSHCT"/>
    <property type="match status" value="1"/>
</dbReference>
<evidence type="ECO:0000256" key="4">
    <source>
        <dbReference type="ARBA" id="ARBA00022801"/>
    </source>
</evidence>
<feature type="region of interest" description="Disordered" evidence="8">
    <location>
        <begin position="573"/>
        <end position="622"/>
    </location>
</feature>
<feature type="domain" description="Helicase C-terminal" evidence="10">
    <location>
        <begin position="640"/>
        <end position="838"/>
    </location>
</feature>
<dbReference type="Proteomes" id="UP001374535">
    <property type="component" value="Chromosome 10"/>
</dbReference>
<dbReference type="FunFam" id="1.10.3380.30:FF:000001">
    <property type="entry name" value="Ski2 ATP-dependent RNA helicase"/>
    <property type="match status" value="1"/>
</dbReference>
<dbReference type="SUPFAM" id="SSF52540">
    <property type="entry name" value="P-loop containing nucleoside triphosphate hydrolases"/>
    <property type="match status" value="1"/>
</dbReference>
<dbReference type="PANTHER" id="PTHR12131:SF24">
    <property type="entry name" value="DEXH-BOX ATP-DEPENDENT RNA HELICASE DEXH11"/>
    <property type="match status" value="1"/>
</dbReference>
<evidence type="ECO:0000256" key="5">
    <source>
        <dbReference type="ARBA" id="ARBA00022806"/>
    </source>
</evidence>
<keyword evidence="7" id="KW-0694">RNA-binding</keyword>
<dbReference type="PANTHER" id="PTHR12131">
    <property type="entry name" value="ATP-DEPENDENT RNA AND DNA HELICASE"/>
    <property type="match status" value="1"/>
</dbReference>
<evidence type="ECO:0000313" key="12">
    <source>
        <dbReference type="Proteomes" id="UP001374535"/>
    </source>
</evidence>
<dbReference type="Pfam" id="PF08148">
    <property type="entry name" value="DSHCT"/>
    <property type="match status" value="1"/>
</dbReference>
<dbReference type="InterPro" id="IPR040801">
    <property type="entry name" value="Ski2_N"/>
</dbReference>
<dbReference type="FunFam" id="3.40.50.300:FF:000354">
    <property type="entry name" value="ATP-dependent RNA helicase SKI2"/>
    <property type="match status" value="1"/>
</dbReference>
<evidence type="ECO:0000256" key="8">
    <source>
        <dbReference type="SAM" id="MobiDB-lite"/>
    </source>
</evidence>
<keyword evidence="6" id="KW-0067">ATP-binding</keyword>
<dbReference type="GO" id="GO:0003724">
    <property type="term" value="F:RNA helicase activity"/>
    <property type="evidence" value="ECO:0007669"/>
    <property type="project" value="InterPro"/>
</dbReference>
<dbReference type="PIRSF" id="PIRSF005198">
    <property type="entry name" value="Antiviral_helicase_SKI2"/>
    <property type="match status" value="1"/>
</dbReference>
<dbReference type="InterPro" id="IPR011545">
    <property type="entry name" value="DEAD/DEAH_box_helicase_dom"/>
</dbReference>
<reference evidence="11 12" key="1">
    <citation type="journal article" date="2023" name="Life. Sci Alliance">
        <title>Evolutionary insights into 3D genome organization and epigenetic landscape of Vigna mungo.</title>
        <authorList>
            <person name="Junaid A."/>
            <person name="Singh B."/>
            <person name="Bhatia S."/>
        </authorList>
    </citation>
    <scope>NUCLEOTIDE SEQUENCE [LARGE SCALE GENOMIC DNA]</scope>
    <source>
        <strain evidence="11">Urdbean</strain>
    </source>
</reference>
<dbReference type="CDD" id="cd18795">
    <property type="entry name" value="SF2_C_Ski2"/>
    <property type="match status" value="1"/>
</dbReference>
<feature type="compositionally biased region" description="Basic and acidic residues" evidence="8">
    <location>
        <begin position="590"/>
        <end position="601"/>
    </location>
</feature>
<dbReference type="Pfam" id="PF00270">
    <property type="entry name" value="DEAD"/>
    <property type="match status" value="1"/>
</dbReference>
<dbReference type="GO" id="GO:0055087">
    <property type="term" value="C:Ski complex"/>
    <property type="evidence" value="ECO:0007669"/>
    <property type="project" value="TreeGrafter"/>
</dbReference>
<dbReference type="SMART" id="SM00487">
    <property type="entry name" value="DEXDc"/>
    <property type="match status" value="1"/>
</dbReference>
<protein>
    <recommendedName>
        <fullName evidence="13">DExH-box ATP-dependent RNA helicase DExH11</fullName>
    </recommendedName>
</protein>
<dbReference type="Pfam" id="PF13234">
    <property type="entry name" value="MTR4_beta-barrel"/>
    <property type="match status" value="1"/>
</dbReference>
<comment type="subcellular location">
    <subcellularLocation>
        <location evidence="1">Cytoplasm</location>
    </subcellularLocation>
</comment>
<evidence type="ECO:0000256" key="6">
    <source>
        <dbReference type="ARBA" id="ARBA00022840"/>
    </source>
</evidence>
<organism evidence="11 12">
    <name type="scientific">Vigna mungo</name>
    <name type="common">Black gram</name>
    <name type="synonym">Phaseolus mungo</name>
    <dbReference type="NCBI Taxonomy" id="3915"/>
    <lineage>
        <taxon>Eukaryota</taxon>
        <taxon>Viridiplantae</taxon>
        <taxon>Streptophyta</taxon>
        <taxon>Embryophyta</taxon>
        <taxon>Tracheophyta</taxon>
        <taxon>Spermatophyta</taxon>
        <taxon>Magnoliopsida</taxon>
        <taxon>eudicotyledons</taxon>
        <taxon>Gunneridae</taxon>
        <taxon>Pentapetalae</taxon>
        <taxon>rosids</taxon>
        <taxon>fabids</taxon>
        <taxon>Fabales</taxon>
        <taxon>Fabaceae</taxon>
        <taxon>Papilionoideae</taxon>
        <taxon>50 kb inversion clade</taxon>
        <taxon>NPAAA clade</taxon>
        <taxon>indigoferoid/millettioid clade</taxon>
        <taxon>Phaseoleae</taxon>
        <taxon>Vigna</taxon>
    </lineage>
</organism>
<evidence type="ECO:0000256" key="2">
    <source>
        <dbReference type="ARBA" id="ARBA00022490"/>
    </source>
</evidence>
<dbReference type="Pfam" id="PF00271">
    <property type="entry name" value="Helicase_C"/>
    <property type="match status" value="1"/>
</dbReference>
<dbReference type="InterPro" id="IPR016438">
    <property type="entry name" value="SKI2-like"/>
</dbReference>
<sequence length="1433" mass="161635">MDPIYAANELAFRVGFSGHSGHLRLEPLTTPERHNPLRSIPDYIPPPAFPSETPESIKKYIEETYLQPRLDPDEFSAEKAGRQWEFDWFDRAEVPLEPSLPRTMIIPVWEPPFRRSNNGSVKGIWEPKFEEVDVSDLKLGETESGPLPRTSGKDFVRGSINNRPFRPGGLDDSRSVERILPEGASNGEWVREILNGGPAQTIPPSLKQGLDFGELKSHPCSWNVCKEANPLQSSSVEKLSELSVQFDDLFKKAWEEEADGEQEQDEVESVILEAEVGTTEVSSKPHDSEMSLDDILSVDSEGPELHLDGFSDEIEQMKKEAWAMHESSDRIVDCFHELVPDMALEFPFELDAFQKEVHIHANFRLVIKAIYYLEKGESVFVAAHTSAGKTVVAEYAFALASKHCTRAVYTAPIKTISNQKYRDFCGKFDVGLLTGDVSLRPEASCLIMTTEILRSMLYRGADIIRDIEWVIFDEVHYVNDVDRGVVWEEVIIMLPRHINIVLLSATVPNTIEFADWIGRTKQKEIRVTGTTKRPVPLEHCLYHSGELFKICESETFLPQGLKAAKEVSRKRNLTAGGASGPKVGISAGHENARGSKRENTSRMKQHGANFSGTGRGYQNNSNGQSNWELRRADASMWLMLINKLFKKSLLPVVIFCFSKNRCDKSADSLTGTDLTSSSEKSEIRLFCDKAFSRLKGSDRYLPQVVRVQNLLRRGIGVHHAGLLPIVKEVVEMLFCRGVIKVLFSTETFAMGVNAPARTVVFDSLRKFDGKEFRQLLSGEYTQMAGRAGRRGLDKIGTVILICRDELPEESDLKRVIVGSATRLESQFRLTYIMILHLLRVEELKVEDMLKRSFAEFHAQKKLPEMQQLLKRKLDQPRKAIECIKGEPTIEEYYDLYSEAETYNNQISEAILQSPSAQQFLNRGRVVIVKSESLLQMYLSITLHCYCSPLYISAARYYSFPFRSKSRIVRAYPPKLLHELADFATELVFAHIAWLDIGWVLKLMVETNVSLRFRGVNAQDHLLGVVVKTPSPSNKTYIVFVIKPDMPSLMQSASSGAIQNKSGSFDQGYFVMPKSRRGLLDEYSTSVSARKGKGIINITMPYCGSASGMGYEVREVDSKEFLCICSTKIKIDPVGLLEDVSSSVYSKTVQLLVDLKSDGNKYPPALDPVKDLKLRDAKLVATYQKWTRLLEKMSQNQCHGCIKLEEHLKLAKEIKKHEEEVYALQFQMSDEALKQMPDFQGRIDVLKKIECIDEDLVVQMKGRVACEMNSGEELICTECLFENQMDELEPEEAVAIMSAFVFQQRNTSEPSLTPKLAEAKHRLYKTALRLGELQAQFNLPINPAEYAQENLKFGLVEVVYEWAKGTPFAEICELTDVPEGLIVRTIVRLDETCREFKNAAAIMGNSALCKKMEIASNAIKRDIVFAASLYITGV</sequence>
<dbReference type="InterPro" id="IPR025696">
    <property type="entry name" value="Beta-barrel_MTR4"/>
</dbReference>
<evidence type="ECO:0000256" key="3">
    <source>
        <dbReference type="ARBA" id="ARBA00022741"/>
    </source>
</evidence>
<dbReference type="InterPro" id="IPR012961">
    <property type="entry name" value="Ski2/MTR4_C"/>
</dbReference>
<dbReference type="Gene3D" id="3.40.50.300">
    <property type="entry name" value="P-loop containing nucleotide triphosphate hydrolases"/>
    <property type="match status" value="2"/>
</dbReference>
<keyword evidence="3" id="KW-0547">Nucleotide-binding</keyword>
<evidence type="ECO:0000256" key="7">
    <source>
        <dbReference type="ARBA" id="ARBA00022884"/>
    </source>
</evidence>
<dbReference type="Pfam" id="PF17911">
    <property type="entry name" value="Ski2_N"/>
    <property type="match status" value="1"/>
</dbReference>
<dbReference type="EMBL" id="CP144691">
    <property type="protein sequence ID" value="WVY95455.1"/>
    <property type="molecule type" value="Genomic_DNA"/>
</dbReference>
<keyword evidence="5" id="KW-0347">Helicase</keyword>
<dbReference type="Pfam" id="PF21408">
    <property type="entry name" value="MTR4-like_stalk"/>
    <property type="match status" value="1"/>
</dbReference>
<dbReference type="InterPro" id="IPR048392">
    <property type="entry name" value="MTR4-like_stalk"/>
</dbReference>
<accession>A0AAQ3RKX5</accession>
<name>A0AAQ3RKX5_VIGMU</name>
<evidence type="ECO:0000313" key="11">
    <source>
        <dbReference type="EMBL" id="WVY95455.1"/>
    </source>
</evidence>